<name>A0ABW5UEF0_9SPHI</name>
<dbReference type="PANTHER" id="PTHR40980">
    <property type="entry name" value="PLUG DOMAIN-CONTAINING PROTEIN"/>
    <property type="match status" value="1"/>
</dbReference>
<dbReference type="RefSeq" id="WP_066757510.1">
    <property type="nucleotide sequence ID" value="NZ_JBHUMB010000007.1"/>
</dbReference>
<dbReference type="InterPro" id="IPR008969">
    <property type="entry name" value="CarboxyPept-like_regulatory"/>
</dbReference>
<keyword evidence="2" id="KW-0472">Membrane</keyword>
<evidence type="ECO:0000256" key="3">
    <source>
        <dbReference type="ARBA" id="ARBA00023237"/>
    </source>
</evidence>
<dbReference type="Gene3D" id="2.60.40.1120">
    <property type="entry name" value="Carboxypeptidase-like, regulatory domain"/>
    <property type="match status" value="1"/>
</dbReference>
<dbReference type="InterPro" id="IPR036942">
    <property type="entry name" value="Beta-barrel_TonB_sf"/>
</dbReference>
<evidence type="ECO:0000259" key="5">
    <source>
        <dbReference type="Pfam" id="PF14905"/>
    </source>
</evidence>
<feature type="domain" description="Outer membrane protein beta-barrel" evidence="5">
    <location>
        <begin position="376"/>
        <end position="777"/>
    </location>
</feature>
<protein>
    <submittedName>
        <fullName evidence="6">Outer membrane beta-barrel protein</fullName>
    </submittedName>
</protein>
<dbReference type="Gene3D" id="2.170.130.10">
    <property type="entry name" value="TonB-dependent receptor, plug domain"/>
    <property type="match status" value="1"/>
</dbReference>
<dbReference type="InterPro" id="IPR041700">
    <property type="entry name" value="OMP_b-brl_3"/>
</dbReference>
<feature type="chain" id="PRO_5046676599" evidence="4">
    <location>
        <begin position="23"/>
        <end position="801"/>
    </location>
</feature>
<keyword evidence="3" id="KW-0998">Cell outer membrane</keyword>
<comment type="caution">
    <text evidence="6">The sequence shown here is derived from an EMBL/GenBank/DDBJ whole genome shotgun (WGS) entry which is preliminary data.</text>
</comment>
<evidence type="ECO:0000256" key="4">
    <source>
        <dbReference type="SAM" id="SignalP"/>
    </source>
</evidence>
<dbReference type="SUPFAM" id="SSF56935">
    <property type="entry name" value="Porins"/>
    <property type="match status" value="1"/>
</dbReference>
<organism evidence="6 7">
    <name type="scientific">Sphingobacterium populi</name>
    <dbReference type="NCBI Taxonomy" id="1812824"/>
    <lineage>
        <taxon>Bacteria</taxon>
        <taxon>Pseudomonadati</taxon>
        <taxon>Bacteroidota</taxon>
        <taxon>Sphingobacteriia</taxon>
        <taxon>Sphingobacteriales</taxon>
        <taxon>Sphingobacteriaceae</taxon>
        <taxon>Sphingobacterium</taxon>
    </lineage>
</organism>
<dbReference type="PANTHER" id="PTHR40980:SF4">
    <property type="entry name" value="TONB-DEPENDENT RECEPTOR-LIKE BETA-BARREL DOMAIN-CONTAINING PROTEIN"/>
    <property type="match status" value="1"/>
</dbReference>
<evidence type="ECO:0000256" key="2">
    <source>
        <dbReference type="ARBA" id="ARBA00023136"/>
    </source>
</evidence>
<gene>
    <name evidence="6" type="ORF">ACFSQ6_08670</name>
</gene>
<dbReference type="EMBL" id="JBHUMB010000007">
    <property type="protein sequence ID" value="MFD2743471.1"/>
    <property type="molecule type" value="Genomic_DNA"/>
</dbReference>
<keyword evidence="4" id="KW-0732">Signal</keyword>
<proteinExistence type="predicted"/>
<dbReference type="Proteomes" id="UP001597418">
    <property type="component" value="Unassembled WGS sequence"/>
</dbReference>
<evidence type="ECO:0000313" key="7">
    <source>
        <dbReference type="Proteomes" id="UP001597418"/>
    </source>
</evidence>
<reference evidence="7" key="1">
    <citation type="journal article" date="2019" name="Int. J. Syst. Evol. Microbiol.">
        <title>The Global Catalogue of Microorganisms (GCM) 10K type strain sequencing project: providing services to taxonomists for standard genome sequencing and annotation.</title>
        <authorList>
            <consortium name="The Broad Institute Genomics Platform"/>
            <consortium name="The Broad Institute Genome Sequencing Center for Infectious Disease"/>
            <person name="Wu L."/>
            <person name="Ma J."/>
        </authorList>
    </citation>
    <scope>NUCLEOTIDE SEQUENCE [LARGE SCALE GENOMIC DNA]</scope>
    <source>
        <strain evidence="7">KCTC 42247</strain>
    </source>
</reference>
<dbReference type="Gene3D" id="2.40.170.20">
    <property type="entry name" value="TonB-dependent receptor, beta-barrel domain"/>
    <property type="match status" value="1"/>
</dbReference>
<accession>A0ABW5UEF0</accession>
<dbReference type="SUPFAM" id="SSF49464">
    <property type="entry name" value="Carboxypeptidase regulatory domain-like"/>
    <property type="match status" value="1"/>
</dbReference>
<feature type="signal peptide" evidence="4">
    <location>
        <begin position="1"/>
        <end position="22"/>
    </location>
</feature>
<comment type="subcellular location">
    <subcellularLocation>
        <location evidence="1">Cell outer membrane</location>
    </subcellularLocation>
</comment>
<keyword evidence="7" id="KW-1185">Reference proteome</keyword>
<sequence>MFTKKALLCYSILLFNCFTLFAQNKFEISGKVIDTDNQPLAYAMIVLKLATEQQAIASTTADENGEFRLTAVSEGAYTLVIENIGFETQEIIIDVDENKELGNIYLIAAQNVLESVTVQGRKPTITRKIDRVVLNVDNLAAAAGRSAFDVFRMAPGVSIIRDNIAINGVQGARVMVNNRLLQLAGQELTDYLKSLKPEDIQSIEVIAKPSAEFEAEGSGGLINIILKKRRESGLNAHVGHDFSQGLGRFAGFRPFANVSYNTGKLALSADYSYFNGKMFENLDQHRTLADGSDYINKTTSDETRKINRLRLYGTYDFNENHLISLDYTARSFKADMPMISSTEIIAIDETRNLFSNGDFPIYRNTQYQNIGLNYTWKTDTLGSQLQLIADYTVNKADASSTTNSTTFNYLGNPISDTAFVFRFPSNLQLFTAEVKYNEKISTNWSILFGGKIATATIDNNNVYDIFNNGTWMYGQDAFDFLYRERVTAGFANLSGTIWGTEILLGLRGEHSNIKGDLSSELQDSLVRQDYFNLFPSLHLQKKLDAEGIHILTLSANRRIRRPTYTEMNPYQYFIDNFTVVTGNPNLQPQLTTGAEIGYLLKQKYHLGFAYSQTKGIINQVFILTPDAPDIIVNRANTGTAERFSITGNAPVKFASWWDSSSNLELSYSTSVAPQFDLSIYSLMLQTNHDYKLGKGYTANLTAIYTPRILSGNLITTTIASVDVGFRKKFFEDKFTVAASVSDIFYTANFGGTSYFNDETIVIQNRQQTRAFNLSLTYNFNLGKAFSIRKLEKSNHEEASRI</sequence>
<dbReference type="InterPro" id="IPR037066">
    <property type="entry name" value="Plug_dom_sf"/>
</dbReference>
<evidence type="ECO:0000256" key="1">
    <source>
        <dbReference type="ARBA" id="ARBA00004442"/>
    </source>
</evidence>
<dbReference type="Pfam" id="PF14905">
    <property type="entry name" value="OMP_b-brl_3"/>
    <property type="match status" value="1"/>
</dbReference>
<dbReference type="Pfam" id="PF13620">
    <property type="entry name" value="CarboxypepD_reg"/>
    <property type="match status" value="1"/>
</dbReference>
<evidence type="ECO:0000313" key="6">
    <source>
        <dbReference type="EMBL" id="MFD2743471.1"/>
    </source>
</evidence>